<dbReference type="InParanoid" id="A0A2G4YTJ2"/>
<dbReference type="GO" id="GO:0005737">
    <property type="term" value="C:cytoplasm"/>
    <property type="evidence" value="ECO:0007669"/>
    <property type="project" value="TreeGrafter"/>
</dbReference>
<accession>A0A2G4YTJ2</accession>
<reference evidence="1 2" key="1">
    <citation type="submission" date="2017-10" db="EMBL/GenBank/DDBJ databases">
        <title>Frigbacter circumglobatus gen. nov. sp. nov., isolated from sediment cultured in situ.</title>
        <authorList>
            <person name="Zhao Z."/>
        </authorList>
    </citation>
    <scope>NUCLEOTIDE SEQUENCE [LARGE SCALE GENOMIC DNA]</scope>
    <source>
        <strain evidence="1 2">ZYL</strain>
    </source>
</reference>
<dbReference type="SMART" id="SM00855">
    <property type="entry name" value="PGAM"/>
    <property type="match status" value="1"/>
</dbReference>
<evidence type="ECO:0000313" key="1">
    <source>
        <dbReference type="EMBL" id="PHZ85654.1"/>
    </source>
</evidence>
<dbReference type="Proteomes" id="UP000229730">
    <property type="component" value="Unassembled WGS sequence"/>
</dbReference>
<dbReference type="PANTHER" id="PTHR48100">
    <property type="entry name" value="BROAD-SPECIFICITY PHOSPHATASE YOR283W-RELATED"/>
    <property type="match status" value="1"/>
</dbReference>
<dbReference type="InterPro" id="IPR029033">
    <property type="entry name" value="His_PPase_superfam"/>
</dbReference>
<dbReference type="CDD" id="cd07067">
    <property type="entry name" value="HP_PGM_like"/>
    <property type="match status" value="1"/>
</dbReference>
<dbReference type="Pfam" id="PF00300">
    <property type="entry name" value="His_Phos_1"/>
    <property type="match status" value="1"/>
</dbReference>
<keyword evidence="2" id="KW-1185">Reference proteome</keyword>
<organism evidence="1 2">
    <name type="scientific">Paremcibacter congregatus</name>
    <dbReference type="NCBI Taxonomy" id="2043170"/>
    <lineage>
        <taxon>Bacteria</taxon>
        <taxon>Pseudomonadati</taxon>
        <taxon>Pseudomonadota</taxon>
        <taxon>Alphaproteobacteria</taxon>
        <taxon>Emcibacterales</taxon>
        <taxon>Emcibacteraceae</taxon>
        <taxon>Paremcibacter</taxon>
    </lineage>
</organism>
<dbReference type="EMBL" id="PDEM01000009">
    <property type="protein sequence ID" value="PHZ85654.1"/>
    <property type="molecule type" value="Genomic_DNA"/>
</dbReference>
<evidence type="ECO:0000313" key="2">
    <source>
        <dbReference type="Proteomes" id="UP000229730"/>
    </source>
</evidence>
<evidence type="ECO:0008006" key="3">
    <source>
        <dbReference type="Google" id="ProtNLM"/>
    </source>
</evidence>
<name>A0A2G4YTJ2_9PROT</name>
<dbReference type="PANTHER" id="PTHR48100:SF1">
    <property type="entry name" value="HISTIDINE PHOSPHATASE FAMILY PROTEIN-RELATED"/>
    <property type="match status" value="1"/>
</dbReference>
<dbReference type="InterPro" id="IPR013078">
    <property type="entry name" value="His_Pase_superF_clade-1"/>
</dbReference>
<dbReference type="SUPFAM" id="SSF53254">
    <property type="entry name" value="Phosphoglycerate mutase-like"/>
    <property type="match status" value="1"/>
</dbReference>
<proteinExistence type="predicted"/>
<dbReference type="FunCoup" id="A0A2G4YTJ2">
    <property type="interactions" value="425"/>
</dbReference>
<protein>
    <recommendedName>
        <fullName evidence="3">Phosphoglycerate mutase</fullName>
    </recommendedName>
</protein>
<dbReference type="Gene3D" id="3.40.50.1240">
    <property type="entry name" value="Phosphoglycerate mutase-like"/>
    <property type="match status" value="1"/>
</dbReference>
<dbReference type="RefSeq" id="WP_099471238.1">
    <property type="nucleotide sequence ID" value="NZ_CP041025.1"/>
</dbReference>
<dbReference type="AlphaFoldDB" id="A0A2G4YTJ2"/>
<dbReference type="OrthoDB" id="8347407at2"/>
<dbReference type="InterPro" id="IPR050275">
    <property type="entry name" value="PGM_Phosphatase"/>
</dbReference>
<dbReference type="GO" id="GO:0016791">
    <property type="term" value="F:phosphatase activity"/>
    <property type="evidence" value="ECO:0007669"/>
    <property type="project" value="TreeGrafter"/>
</dbReference>
<gene>
    <name evidence="1" type="ORF">CRD36_02910</name>
</gene>
<sequence>MMIRDWYLIRHAPVLGAQEKLYRSGDEPADLSQTAVLDRLAAQLPEQGQWVTSPLLRAIMTARALGDRMPDTVKMREDARLEEQDFGDWFGLSFDELWQKIKDLPPHNWSLLAAETTPAGGESFMAVWQRVGDFLAEQEDVEKETPQIIISHAGVIRAIVGHILDMTPDQALSFGCDPLSLTHLQYSDQAHAGGQWRLVVLNQNFGE</sequence>
<comment type="caution">
    <text evidence="1">The sequence shown here is derived from an EMBL/GenBank/DDBJ whole genome shotgun (WGS) entry which is preliminary data.</text>
</comment>